<evidence type="ECO:0000256" key="2">
    <source>
        <dbReference type="ARBA" id="ARBA00005062"/>
    </source>
</evidence>
<dbReference type="InterPro" id="IPR022697">
    <property type="entry name" value="HDH_short"/>
</dbReference>
<evidence type="ECO:0000256" key="10">
    <source>
        <dbReference type="PIRSR" id="PIRSR036497-1"/>
    </source>
</evidence>
<evidence type="ECO:0000259" key="12">
    <source>
        <dbReference type="Pfam" id="PF00742"/>
    </source>
</evidence>
<evidence type="ECO:0000256" key="5">
    <source>
        <dbReference type="ARBA" id="ARBA00013376"/>
    </source>
</evidence>
<organism evidence="14 15">
    <name type="scientific">Thermococcus paralvinellae</name>
    <dbReference type="NCBI Taxonomy" id="582419"/>
    <lineage>
        <taxon>Archaea</taxon>
        <taxon>Methanobacteriati</taxon>
        <taxon>Methanobacteriota</taxon>
        <taxon>Thermococci</taxon>
        <taxon>Thermococcales</taxon>
        <taxon>Thermococcaceae</taxon>
        <taxon>Thermococcus</taxon>
    </lineage>
</organism>
<dbReference type="UniPathway" id="UPA00050">
    <property type="reaction ID" value="UER00063"/>
</dbReference>
<dbReference type="InterPro" id="IPR036291">
    <property type="entry name" value="NAD(P)-bd_dom_sf"/>
</dbReference>
<dbReference type="InterPro" id="IPR001342">
    <property type="entry name" value="HDH_cat"/>
</dbReference>
<keyword evidence="9" id="KW-0486">Methionine biosynthesis</keyword>
<dbReference type="GO" id="GO:0009088">
    <property type="term" value="P:threonine biosynthetic process"/>
    <property type="evidence" value="ECO:0007669"/>
    <property type="project" value="UniProtKB-UniPathway"/>
</dbReference>
<dbReference type="EMBL" id="DQUR01000151">
    <property type="protein sequence ID" value="HIP89185.1"/>
    <property type="molecule type" value="Genomic_DNA"/>
</dbReference>
<feature type="domain" description="Homoserine dehydrogenase catalytic" evidence="12">
    <location>
        <begin position="151"/>
        <end position="322"/>
    </location>
</feature>
<dbReference type="FunFam" id="3.40.50.720:FF:000554">
    <property type="entry name" value="Homoserine dehydrogenase"/>
    <property type="match status" value="1"/>
</dbReference>
<name>A0A833E458_9EURY</name>
<dbReference type="InterPro" id="IPR005106">
    <property type="entry name" value="Asp/hSer_DH_NAD-bd"/>
</dbReference>
<evidence type="ECO:0000256" key="1">
    <source>
        <dbReference type="ARBA" id="ARBA00005056"/>
    </source>
</evidence>
<feature type="binding site" evidence="11">
    <location>
        <position position="95"/>
    </location>
    <ligand>
        <name>NADPH</name>
        <dbReference type="ChEBI" id="CHEBI:57783"/>
    </ligand>
</feature>
<feature type="binding site" evidence="11">
    <location>
        <begin position="10"/>
        <end position="15"/>
    </location>
    <ligand>
        <name>NADP(+)</name>
        <dbReference type="ChEBI" id="CHEBI:58349"/>
    </ligand>
</feature>
<dbReference type="Proteomes" id="UP000653692">
    <property type="component" value="Unassembled WGS sequence"/>
</dbReference>
<dbReference type="GO" id="GO:0009086">
    <property type="term" value="P:methionine biosynthetic process"/>
    <property type="evidence" value="ECO:0007669"/>
    <property type="project" value="UniProtKB-KW"/>
</dbReference>
<sequence length="336" mass="37544">MTEIFLSLIGFGNVGRGVATILLEKAERFKNKYGLKFRVISISDSKATIWDESGIDLREALMVKEAFESLDKWVHQMSPLEVVKEVESDVVIDVTNDMNAWKWHMEAFRHGRHVVTSNKPPLVFHFTELIQEAYMRRANYRFEATVMAGTPIITLLQESLLGDDILRIQGVLNSTTTFILSQMEKGLSFEDALRNAQKLGIAERDPNMDVSGMDAAYKAVILHNVAFYPVSFEEVRVKGIGEISMKDMEEAKKKNKTIRLIAEIRKGEVSVEPKAIGRDSPLALYGTQNVAVIETDLLGKLVIRGPGAGIRETASAVVSDTIKAVREDLEVGAWNM</sequence>
<evidence type="ECO:0000256" key="4">
    <source>
        <dbReference type="ARBA" id="ARBA00013213"/>
    </source>
</evidence>
<dbReference type="InterPro" id="IPR019811">
    <property type="entry name" value="HDH_CS"/>
</dbReference>
<keyword evidence="8 14" id="KW-0560">Oxidoreductase</keyword>
<dbReference type="PANTHER" id="PTHR43331">
    <property type="entry name" value="HOMOSERINE DEHYDROGENASE"/>
    <property type="match status" value="1"/>
</dbReference>
<keyword evidence="6" id="KW-0028">Amino-acid biosynthesis</keyword>
<protein>
    <recommendedName>
        <fullName evidence="5">Homoserine dehydrogenase</fullName>
        <ecNumber evidence="4">1.1.1.3</ecNumber>
    </recommendedName>
</protein>
<dbReference type="Pfam" id="PF00742">
    <property type="entry name" value="Homoserine_dh"/>
    <property type="match status" value="1"/>
</dbReference>
<evidence type="ECO:0000256" key="3">
    <source>
        <dbReference type="ARBA" id="ARBA00006753"/>
    </source>
</evidence>
<proteinExistence type="inferred from homology"/>
<dbReference type="PANTHER" id="PTHR43331:SF1">
    <property type="entry name" value="HOMOSERINE DEHYDROGENASE"/>
    <property type="match status" value="1"/>
</dbReference>
<dbReference type="GO" id="GO:0004412">
    <property type="term" value="F:homoserine dehydrogenase activity"/>
    <property type="evidence" value="ECO:0007669"/>
    <property type="project" value="UniProtKB-EC"/>
</dbReference>
<comment type="pathway">
    <text evidence="1">Amino-acid biosynthesis; L-threonine biosynthesis; L-threonine from L-aspartate: step 3/5.</text>
</comment>
<comment type="caution">
    <text evidence="14">The sequence shown here is derived from an EMBL/GenBank/DDBJ whole genome shotgun (WGS) entry which is preliminary data.</text>
</comment>
<evidence type="ECO:0000256" key="7">
    <source>
        <dbReference type="ARBA" id="ARBA00022697"/>
    </source>
</evidence>
<dbReference type="AlphaFoldDB" id="A0A833E458"/>
<feature type="binding site" evidence="11">
    <location>
        <position position="119"/>
    </location>
    <ligand>
        <name>NADPH</name>
        <dbReference type="ChEBI" id="CHEBI:57783"/>
    </ligand>
</feature>
<dbReference type="GO" id="GO:0050661">
    <property type="term" value="F:NADP binding"/>
    <property type="evidence" value="ECO:0007669"/>
    <property type="project" value="InterPro"/>
</dbReference>
<keyword evidence="7" id="KW-0791">Threonine biosynthesis</keyword>
<evidence type="ECO:0000256" key="6">
    <source>
        <dbReference type="ARBA" id="ARBA00022605"/>
    </source>
</evidence>
<evidence type="ECO:0000313" key="15">
    <source>
        <dbReference type="Proteomes" id="UP000653692"/>
    </source>
</evidence>
<dbReference type="EC" id="1.1.1.3" evidence="4"/>
<evidence type="ECO:0000256" key="9">
    <source>
        <dbReference type="ARBA" id="ARBA00023167"/>
    </source>
</evidence>
<evidence type="ECO:0000313" key="14">
    <source>
        <dbReference type="EMBL" id="HIP89185.1"/>
    </source>
</evidence>
<dbReference type="SUPFAM" id="SSF55347">
    <property type="entry name" value="Glyceraldehyde-3-phosphate dehydrogenase-like, C-terminal domain"/>
    <property type="match status" value="1"/>
</dbReference>
<dbReference type="Gene3D" id="3.30.360.10">
    <property type="entry name" value="Dihydrodipicolinate Reductase, domain 2"/>
    <property type="match status" value="1"/>
</dbReference>
<dbReference type="SUPFAM" id="SSF51735">
    <property type="entry name" value="NAD(P)-binding Rossmann-fold domains"/>
    <property type="match status" value="1"/>
</dbReference>
<dbReference type="FunFam" id="3.30.360.10:FF:000005">
    <property type="entry name" value="Homoserine dehydrogenase"/>
    <property type="match status" value="1"/>
</dbReference>
<dbReference type="NCBIfam" id="NF004976">
    <property type="entry name" value="PRK06349.1"/>
    <property type="match status" value="1"/>
</dbReference>
<feature type="domain" description="Aspartate/homoserine dehydrogenase NAD-binding" evidence="13">
    <location>
        <begin position="10"/>
        <end position="142"/>
    </location>
</feature>
<feature type="binding site" evidence="11">
    <location>
        <position position="203"/>
    </location>
    <ligand>
        <name>L-homoserine</name>
        <dbReference type="ChEBI" id="CHEBI:57476"/>
    </ligand>
</feature>
<evidence type="ECO:0000256" key="11">
    <source>
        <dbReference type="PIRSR" id="PIRSR036497-2"/>
    </source>
</evidence>
<comment type="similarity">
    <text evidence="3">Belongs to the homoserine dehydrogenase family.</text>
</comment>
<dbReference type="PROSITE" id="PS01042">
    <property type="entry name" value="HOMOSER_DHGENASE"/>
    <property type="match status" value="1"/>
</dbReference>
<dbReference type="UniPathway" id="UPA00051">
    <property type="reaction ID" value="UER00465"/>
</dbReference>
<dbReference type="PIRSF" id="PIRSF036497">
    <property type="entry name" value="HDH_short"/>
    <property type="match status" value="1"/>
</dbReference>
<dbReference type="NCBIfam" id="NF006235">
    <property type="entry name" value="PRK08374.1"/>
    <property type="match status" value="1"/>
</dbReference>
<gene>
    <name evidence="14" type="ORF">EYH24_04445</name>
</gene>
<evidence type="ECO:0000259" key="13">
    <source>
        <dbReference type="Pfam" id="PF03447"/>
    </source>
</evidence>
<evidence type="ECO:0000256" key="8">
    <source>
        <dbReference type="ARBA" id="ARBA00023002"/>
    </source>
</evidence>
<dbReference type="Pfam" id="PF03447">
    <property type="entry name" value="NAD_binding_3"/>
    <property type="match status" value="1"/>
</dbReference>
<keyword evidence="11" id="KW-0521">NADP</keyword>
<accession>A0A833E458</accession>
<feature type="active site" description="Proton donor" evidence="10">
    <location>
        <position position="218"/>
    </location>
</feature>
<comment type="pathway">
    <text evidence="2">Amino-acid biosynthesis; L-methionine biosynthesis via de novo pathway; L-homoserine from L-aspartate: step 3/3.</text>
</comment>
<dbReference type="Gene3D" id="3.40.50.720">
    <property type="entry name" value="NAD(P)-binding Rossmann-like Domain"/>
    <property type="match status" value="1"/>
</dbReference>
<reference evidence="14" key="1">
    <citation type="journal article" date="2020" name="ISME J.">
        <title>Gammaproteobacteria mediating utilization of methyl-, sulfur- and petroleum organic compounds in deep ocean hydrothermal plumes.</title>
        <authorList>
            <person name="Zhou Z."/>
            <person name="Liu Y."/>
            <person name="Pan J."/>
            <person name="Cron B.R."/>
            <person name="Toner B.M."/>
            <person name="Anantharaman K."/>
            <person name="Breier J.A."/>
            <person name="Dick G.J."/>
            <person name="Li M."/>
        </authorList>
    </citation>
    <scope>NUCLEOTIDE SEQUENCE</scope>
    <source>
        <strain evidence="14">SZUA-1476</strain>
    </source>
</reference>